<keyword evidence="3" id="KW-1185">Reference proteome</keyword>
<dbReference type="PANTHER" id="PTHR46951">
    <property type="entry name" value="BED-TYPE DOMAIN-CONTAINING PROTEIN"/>
    <property type="match status" value="1"/>
</dbReference>
<dbReference type="EMBL" id="LT934111">
    <property type="protein sequence ID" value="VAH04006.1"/>
    <property type="molecule type" value="Genomic_DNA"/>
</dbReference>
<name>A0A9R0Q302_TRITD</name>
<dbReference type="PANTHER" id="PTHR46951:SF2">
    <property type="entry name" value="BED-TYPE DOMAIN-CONTAINING PROTEIN"/>
    <property type="match status" value="1"/>
</dbReference>
<evidence type="ECO:0000313" key="2">
    <source>
        <dbReference type="EMBL" id="VAH04006.1"/>
    </source>
</evidence>
<accession>A0A9R0Q302</accession>
<reference evidence="2 3" key="1">
    <citation type="submission" date="2017-09" db="EMBL/GenBank/DDBJ databases">
        <authorList>
            <consortium name="International Durum Wheat Genome Sequencing Consortium (IDWGSC)"/>
            <person name="Milanesi L."/>
        </authorList>
    </citation>
    <scope>NUCLEOTIDE SEQUENCE [LARGE SCALE GENOMIC DNA]</scope>
    <source>
        <strain evidence="3">cv. Svevo</strain>
    </source>
</reference>
<dbReference type="Proteomes" id="UP000324705">
    <property type="component" value="Chromosome 1A"/>
</dbReference>
<gene>
    <name evidence="2" type="ORF">TRITD_1Av1G088600</name>
</gene>
<sequence length="242" mass="28079">MELAPLKSWMGRCENIGEDGEKTAGSLPARGKEILYLSRFWIYINTNGWRRPELFHRRFILRPLEGKDSTAPHRPYFFLLTISPRVNDLMLGIFSLLFRDNYEEEIDKMTILIQQVNEGWSYLVPKEVKEDCYLQPTVLKEENARKRKSNDVGWEYGSLADVSNKDKVKCLFCNHVIIGGVYRHKQHVAHVGNFVAKCKKSSQEAKDRCKKSLEEASKKRREKTSRDLELREGVNISRVGDA</sequence>
<dbReference type="AlphaFoldDB" id="A0A9R0Q302"/>
<feature type="region of interest" description="Disordered" evidence="1">
    <location>
        <begin position="209"/>
        <end position="228"/>
    </location>
</feature>
<organism evidence="2 3">
    <name type="scientific">Triticum turgidum subsp. durum</name>
    <name type="common">Durum wheat</name>
    <name type="synonym">Triticum durum</name>
    <dbReference type="NCBI Taxonomy" id="4567"/>
    <lineage>
        <taxon>Eukaryota</taxon>
        <taxon>Viridiplantae</taxon>
        <taxon>Streptophyta</taxon>
        <taxon>Embryophyta</taxon>
        <taxon>Tracheophyta</taxon>
        <taxon>Spermatophyta</taxon>
        <taxon>Magnoliopsida</taxon>
        <taxon>Liliopsida</taxon>
        <taxon>Poales</taxon>
        <taxon>Poaceae</taxon>
        <taxon>BOP clade</taxon>
        <taxon>Pooideae</taxon>
        <taxon>Triticodae</taxon>
        <taxon>Triticeae</taxon>
        <taxon>Triticinae</taxon>
        <taxon>Triticum</taxon>
    </lineage>
</organism>
<evidence type="ECO:0000313" key="3">
    <source>
        <dbReference type="Proteomes" id="UP000324705"/>
    </source>
</evidence>
<dbReference type="Gramene" id="TRITD1Av1G088600.1">
    <property type="protein sequence ID" value="TRITD1Av1G088600.1"/>
    <property type="gene ID" value="TRITD1Av1G088600"/>
</dbReference>
<proteinExistence type="predicted"/>
<protein>
    <submittedName>
        <fullName evidence="2">Uncharacterized protein</fullName>
    </submittedName>
</protein>
<evidence type="ECO:0000256" key="1">
    <source>
        <dbReference type="SAM" id="MobiDB-lite"/>
    </source>
</evidence>